<dbReference type="Proteomes" id="UP001473302">
    <property type="component" value="Unassembled WGS sequence"/>
</dbReference>
<evidence type="ECO:0000313" key="2">
    <source>
        <dbReference type="Proteomes" id="UP001473302"/>
    </source>
</evidence>
<keyword evidence="2" id="KW-1185">Reference proteome</keyword>
<organism evidence="1 2">
    <name type="scientific">Mucor flavus</name>
    <dbReference type="NCBI Taxonomy" id="439312"/>
    <lineage>
        <taxon>Eukaryota</taxon>
        <taxon>Fungi</taxon>
        <taxon>Fungi incertae sedis</taxon>
        <taxon>Mucoromycota</taxon>
        <taxon>Mucoromycotina</taxon>
        <taxon>Mucoromycetes</taxon>
        <taxon>Mucorales</taxon>
        <taxon>Mucorineae</taxon>
        <taxon>Mucoraceae</taxon>
        <taxon>Mucor</taxon>
    </lineage>
</organism>
<name>A0ABP9Z867_9FUNG</name>
<gene>
    <name evidence="1" type="ORF">MFLAVUS_008823</name>
</gene>
<accession>A0ABP9Z867</accession>
<evidence type="ECO:0000313" key="1">
    <source>
        <dbReference type="EMBL" id="GAA5815317.1"/>
    </source>
</evidence>
<sequence length="139" mass="16304">MSLRKQAYGIQITKTQVTLSKTMFHDKHRWKNVEMRSVQIPRTRNDRLLLLEYLELLGTLYFELFNAQEVGRKLPEERVNVNRPSDPLVRSIMDYLDSTIRLGEPSSFLKVIVNKYKSDNLGYEDVLESEDLIKSCYSS</sequence>
<comment type="caution">
    <text evidence="1">The sequence shown here is derived from an EMBL/GenBank/DDBJ whole genome shotgun (WGS) entry which is preliminary data.</text>
</comment>
<dbReference type="EMBL" id="BAABUK010000025">
    <property type="protein sequence ID" value="GAA5815317.1"/>
    <property type="molecule type" value="Genomic_DNA"/>
</dbReference>
<proteinExistence type="predicted"/>
<reference evidence="1 2" key="1">
    <citation type="submission" date="2024-04" db="EMBL/GenBank/DDBJ databases">
        <title>genome sequences of Mucor flavus KT1a and Helicostylum pulchrum KT1b strains isolated from the surface of a dry-aged beef.</title>
        <authorList>
            <person name="Toyotome T."/>
            <person name="Hosono M."/>
            <person name="Torimaru M."/>
            <person name="Fukuda K."/>
            <person name="Mikami N."/>
        </authorList>
    </citation>
    <scope>NUCLEOTIDE SEQUENCE [LARGE SCALE GENOMIC DNA]</scope>
    <source>
        <strain evidence="1 2">KT1a</strain>
    </source>
</reference>
<protein>
    <submittedName>
        <fullName evidence="1">Uncharacterized protein</fullName>
    </submittedName>
</protein>